<dbReference type="Gene3D" id="2.180.10.10">
    <property type="entry name" value="RHS repeat-associated core"/>
    <property type="match status" value="3"/>
</dbReference>
<dbReference type="EMBL" id="JABBMT010000043">
    <property type="protein sequence ID" value="NMM42539.1"/>
    <property type="molecule type" value="Genomic_DNA"/>
</dbReference>
<feature type="signal peptide" evidence="1">
    <location>
        <begin position="1"/>
        <end position="20"/>
    </location>
</feature>
<organism evidence="2 3">
    <name type="scientific">Pseudoalteromonas arctica</name>
    <dbReference type="NCBI Taxonomy" id="394751"/>
    <lineage>
        <taxon>Bacteria</taxon>
        <taxon>Pseudomonadati</taxon>
        <taxon>Pseudomonadota</taxon>
        <taxon>Gammaproteobacteria</taxon>
        <taxon>Alteromonadales</taxon>
        <taxon>Pseudoalteromonadaceae</taxon>
        <taxon>Pseudoalteromonas</taxon>
    </lineage>
</organism>
<dbReference type="Proteomes" id="UP000570493">
    <property type="component" value="Unassembled WGS sequence"/>
</dbReference>
<name>A0A7Y0DVU3_9GAMM</name>
<evidence type="ECO:0000313" key="3">
    <source>
        <dbReference type="Proteomes" id="UP000570493"/>
    </source>
</evidence>
<accession>A0A7Y0DVU3</accession>
<feature type="chain" id="PRO_5030845470" evidence="1">
    <location>
        <begin position="21"/>
        <end position="1591"/>
    </location>
</feature>
<dbReference type="PANTHER" id="PTHR32305">
    <property type="match status" value="1"/>
</dbReference>
<evidence type="ECO:0000256" key="1">
    <source>
        <dbReference type="SAM" id="SignalP"/>
    </source>
</evidence>
<protein>
    <submittedName>
        <fullName evidence="2">RHS repeat-associated core domain-containing protein</fullName>
    </submittedName>
</protein>
<dbReference type="PANTHER" id="PTHR32305:SF15">
    <property type="entry name" value="PROTEIN RHSA-RELATED"/>
    <property type="match status" value="1"/>
</dbReference>
<reference evidence="2" key="1">
    <citation type="submission" date="2020-04" db="EMBL/GenBank/DDBJ databases">
        <title>Genome Sequencing for Pseudoaltermonas arctica.</title>
        <authorList>
            <person name="Elkins N.S."/>
        </authorList>
    </citation>
    <scope>NUCLEOTIDE SEQUENCE [LARGE SCALE GENOMIC DNA]</scope>
    <source>
        <strain evidence="2">NEC-BIFX-2020_0012</strain>
    </source>
</reference>
<keyword evidence="1" id="KW-0732">Signal</keyword>
<dbReference type="RefSeq" id="WP_169021444.1">
    <property type="nucleotide sequence ID" value="NZ_JABBMT010000043.1"/>
</dbReference>
<dbReference type="InterPro" id="IPR050708">
    <property type="entry name" value="T6SS_VgrG/RHS"/>
</dbReference>
<keyword evidence="3" id="KW-1185">Reference proteome</keyword>
<proteinExistence type="predicted"/>
<evidence type="ECO:0000313" key="2">
    <source>
        <dbReference type="EMBL" id="NMM42539.1"/>
    </source>
</evidence>
<dbReference type="InterPro" id="IPR022385">
    <property type="entry name" value="Rhs_assc_core"/>
</dbReference>
<sequence length="1591" mass="177095">MKNCTRYLFLIIFTPIFTFAALPPGEGGVEAIAPPSEYNLERFAVKRDIEALTHNLAGENISLADGMLTFSVTDLSIKTNSSIPVNITRTYNRLAGKNDKSPAQFGDWELELPRIEGTYLKGTNRYTSNYYSSTACSRALSPGPISFYGDVYEQHEYWNGADVNIPGASGKLLRSAGQHRYKTNSNASITCGIDNGNEFFIVKTSNGLTYTLAHRIERRGLPLVKTKPVQRSKLLYVATAVEDKFGNVIHYEFNGSKLDKIKYQPADSASKEELVSFSYETQGRISQIVSQNRVWEYLYEKNYVNYNLTAVILPSGQSWEYQFPEFIDYASKIYIASGDKAHDCVYRHTNPVRGPYNSLHIKHPNGANVSFSYKLRVHGRTEVPARQQVNNRQGDPINYNACYANLSITQKSINFNDREYSWVYDYSNDYGHFDATGLSSRPFQKGIAILGDQKESTCRAKSDCANIPKNLGMTPYDLRVLTITEPDNSNIVSYISKRWDETDGKVIAQIKHSPNGAVKERTLTTYWKSSFKGQSEITDPFLITNTDTISYAVEEESVTQQVNGDTFVSTYIYNDYEAPEQVNLSGPSGHFYKKQFYQHDISNWILNLPTITKVSGDGQSYTEVKLINYSTFPNSYFSNQQLPSEVYVFGQLQRTFTDYTNEGNVERIEFNTKRLAGSMNRFIEYANYKRGLPQLITVPNRSTSGNMSASRVVDNNGWVTRTTDYNGISTNYTYDDIGRIKSVDLTNDAANGNWYDTLYTWNNDTNTRTASTCTLDSSRTACAGNAVFKTTEYYDNLLRLTEIKSQDLVNSSAANSTRYQRFEYNYLNQPTFQSYASANVSENKGTTTVYDSLGRQQSVTTSGLGTVNYAYLSGNRIEVTDAKDNVTTTTYQAFGSPSYSQALKIESPEDVTTQMDVDIFGLTHSITQTAANQHGNTVSVTEHRYYDNTKQLCLTTRPDVGNTIYKYNALGELSWHKAGVNNTQCSTTTPVGATNYTYDNLGGLKYVNYPDNSGDVSYERDNNGNVLTLTAGDVTHRYTYNNQNLLEEEQLFVGNQLPLMLSYKYNALQQRKQLGYPDGTIVNFKPNGFGEPTEVQTYKNGAVELSFAKDAKYYANGMLDSFTYGNGVTHKTTLYSDSLLPKQLKDTGPAGSNLPSTVMALTYDYDNNANITSIIDGQNSAHSLTYLGYDDLDRLTSTTGGTGIGSSTLRYDGFGNITYYKNKGKTLNYTYDYAKNRLSKVTGVSGRYGSIGYDSRGNITNNGAYSLDFNEANQLTTAKGNSYLYDGHNRRVKQSDGNGTSYSMYSQDGMLLYREKGSTITGNGTNYIYLGKKLIAKYGDVTPQTVNASRQHSRPFGESIEAPKDDVGYTGHKFDTDLGLSYMQARYYDPVIGRFYSNDPVSAIGHFKTGNGPVHGFNRYAYANNNPYRFVDPTGMAVEVTLKAYPIGQAPIVGKYGHAFVEYRDTDTGESRITRGGPSKSYPGGASDAIMDSSFDGVNLIANDTPASESADFGEAGTETLMSTTVDKTMSEVTGQVQKLNSEVNGANIPYQPRGQNSNTYAGNAYQQLTGQKPVNNTDIALPALEKELDK</sequence>
<dbReference type="NCBIfam" id="TIGR03696">
    <property type="entry name" value="Rhs_assc_core"/>
    <property type="match status" value="1"/>
</dbReference>
<gene>
    <name evidence="2" type="ORF">HHO47_17430</name>
</gene>
<comment type="caution">
    <text evidence="2">The sequence shown here is derived from an EMBL/GenBank/DDBJ whole genome shotgun (WGS) entry which is preliminary data.</text>
</comment>